<evidence type="ECO:0000313" key="1">
    <source>
        <dbReference type="EMBL" id="GAA0661172.1"/>
    </source>
</evidence>
<dbReference type="Pfam" id="PF10604">
    <property type="entry name" value="Polyketide_cyc2"/>
    <property type="match status" value="1"/>
</dbReference>
<organism evidence="1 2">
    <name type="scientific">Natronoarchaeum mannanilyticum</name>
    <dbReference type="NCBI Taxonomy" id="926360"/>
    <lineage>
        <taxon>Archaea</taxon>
        <taxon>Methanobacteriati</taxon>
        <taxon>Methanobacteriota</taxon>
        <taxon>Stenosarchaea group</taxon>
        <taxon>Halobacteria</taxon>
        <taxon>Halobacteriales</taxon>
        <taxon>Natronoarchaeaceae</taxon>
    </lineage>
</organism>
<dbReference type="SUPFAM" id="SSF55961">
    <property type="entry name" value="Bet v1-like"/>
    <property type="match status" value="1"/>
</dbReference>
<gene>
    <name evidence="1" type="ORF">GCM10009020_01640</name>
</gene>
<keyword evidence="2" id="KW-1185">Reference proteome</keyword>
<accession>A0AAV3T537</accession>
<evidence type="ECO:0000313" key="2">
    <source>
        <dbReference type="Proteomes" id="UP001500420"/>
    </source>
</evidence>
<dbReference type="InterPro" id="IPR019587">
    <property type="entry name" value="Polyketide_cyclase/dehydratase"/>
</dbReference>
<comment type="caution">
    <text evidence="1">The sequence shown here is derived from an EMBL/GenBank/DDBJ whole genome shotgun (WGS) entry which is preliminary data.</text>
</comment>
<sequence length="144" mass="16650">MTVRVERTFELPVERERVWEFISDPEQRARAISVVSDFELDDADGRRATWHVELPIPLLNRTAAVRTEDVERRPPEYVKFVGRSKVMRVTGEHEIEATDGGSRVVNRFVVDGRLPGVERYFERNLDGELQNLEATLRESLGVEQ</sequence>
<dbReference type="Gene3D" id="3.30.530.20">
    <property type="match status" value="1"/>
</dbReference>
<protein>
    <submittedName>
        <fullName evidence="1">SRPBCC family protein</fullName>
    </submittedName>
</protein>
<dbReference type="EMBL" id="BAAADV010000001">
    <property type="protein sequence ID" value="GAA0661172.1"/>
    <property type="molecule type" value="Genomic_DNA"/>
</dbReference>
<dbReference type="InterPro" id="IPR023393">
    <property type="entry name" value="START-like_dom_sf"/>
</dbReference>
<dbReference type="RefSeq" id="WP_343771914.1">
    <property type="nucleotide sequence ID" value="NZ_BAAADV010000001.1"/>
</dbReference>
<dbReference type="Proteomes" id="UP001500420">
    <property type="component" value="Unassembled WGS sequence"/>
</dbReference>
<proteinExistence type="predicted"/>
<name>A0AAV3T537_9EURY</name>
<dbReference type="AlphaFoldDB" id="A0AAV3T537"/>
<reference evidence="1 2" key="1">
    <citation type="journal article" date="2019" name="Int. J. Syst. Evol. Microbiol.">
        <title>The Global Catalogue of Microorganisms (GCM) 10K type strain sequencing project: providing services to taxonomists for standard genome sequencing and annotation.</title>
        <authorList>
            <consortium name="The Broad Institute Genomics Platform"/>
            <consortium name="The Broad Institute Genome Sequencing Center for Infectious Disease"/>
            <person name="Wu L."/>
            <person name="Ma J."/>
        </authorList>
    </citation>
    <scope>NUCLEOTIDE SEQUENCE [LARGE SCALE GENOMIC DNA]</scope>
    <source>
        <strain evidence="1 2">JCM 16328</strain>
    </source>
</reference>
<dbReference type="CDD" id="cd07812">
    <property type="entry name" value="SRPBCC"/>
    <property type="match status" value="1"/>
</dbReference>